<keyword evidence="2" id="KW-1185">Reference proteome</keyword>
<reference evidence="1 2" key="1">
    <citation type="journal article" date="2019" name="Int. J. Syst. Evol. Microbiol.">
        <title>The Global Catalogue of Microorganisms (GCM) 10K type strain sequencing project: providing services to taxonomists for standard genome sequencing and annotation.</title>
        <authorList>
            <consortium name="The Broad Institute Genomics Platform"/>
            <consortium name="The Broad Institute Genome Sequencing Center for Infectious Disease"/>
            <person name="Wu L."/>
            <person name="Ma J."/>
        </authorList>
    </citation>
    <scope>NUCLEOTIDE SEQUENCE [LARGE SCALE GENOMIC DNA]</scope>
    <source>
        <strain evidence="1 2">JCM 13595</strain>
    </source>
</reference>
<comment type="caution">
    <text evidence="1">The sequence shown here is derived from an EMBL/GenBank/DDBJ whole genome shotgun (WGS) entry which is preliminary data.</text>
</comment>
<dbReference type="EMBL" id="BAAAMN010000028">
    <property type="protein sequence ID" value="GAA2036394.1"/>
    <property type="molecule type" value="Genomic_DNA"/>
</dbReference>
<organism evidence="1 2">
    <name type="scientific">Yaniella flava</name>
    <dbReference type="NCBI Taxonomy" id="287930"/>
    <lineage>
        <taxon>Bacteria</taxon>
        <taxon>Bacillati</taxon>
        <taxon>Actinomycetota</taxon>
        <taxon>Actinomycetes</taxon>
        <taxon>Micrococcales</taxon>
        <taxon>Micrococcaceae</taxon>
        <taxon>Yaniella</taxon>
    </lineage>
</organism>
<accession>A0ABN2UHV2</accession>
<proteinExistence type="predicted"/>
<dbReference type="Proteomes" id="UP001501461">
    <property type="component" value="Unassembled WGS sequence"/>
</dbReference>
<evidence type="ECO:0000313" key="1">
    <source>
        <dbReference type="EMBL" id="GAA2036394.1"/>
    </source>
</evidence>
<gene>
    <name evidence="1" type="ORF">GCM10009720_16210</name>
</gene>
<protein>
    <submittedName>
        <fullName evidence="1">Uncharacterized protein</fullName>
    </submittedName>
</protein>
<name>A0ABN2UHV2_9MICC</name>
<evidence type="ECO:0000313" key="2">
    <source>
        <dbReference type="Proteomes" id="UP001501461"/>
    </source>
</evidence>
<sequence>MVSSEDIIANLKELHRPVTVGLRATLTYCSHCHPMTLAWPCDTWLVLHGSKPRW</sequence>